<evidence type="ECO:0000313" key="8">
    <source>
        <dbReference type="EMBL" id="QGG93813.1"/>
    </source>
</evidence>
<keyword evidence="3 5" id="KW-1133">Transmembrane helix</keyword>
<keyword evidence="5" id="KW-0813">Transport</keyword>
<dbReference type="GO" id="GO:0005886">
    <property type="term" value="C:plasma membrane"/>
    <property type="evidence" value="ECO:0007669"/>
    <property type="project" value="UniProtKB-SubCell"/>
</dbReference>
<proteinExistence type="inferred from homology"/>
<gene>
    <name evidence="5 8" type="primary">nuoN</name>
    <name evidence="8" type="ORF">GH723_01075</name>
</gene>
<comment type="subcellular location">
    <subcellularLocation>
        <location evidence="5">Cell membrane</location>
        <topology evidence="5">Multi-pass membrane protein</topology>
    </subcellularLocation>
    <subcellularLocation>
        <location evidence="1">Endomembrane system</location>
        <topology evidence="1">Multi-pass membrane protein</topology>
    </subcellularLocation>
    <subcellularLocation>
        <location evidence="6">Membrane</location>
        <topology evidence="6">Multi-pass membrane protein</topology>
    </subcellularLocation>
</comment>
<dbReference type="GO" id="GO:0012505">
    <property type="term" value="C:endomembrane system"/>
    <property type="evidence" value="ECO:0007669"/>
    <property type="project" value="UniProtKB-SubCell"/>
</dbReference>
<name>A0A5Q2RDV2_9ACTN</name>
<comment type="catalytic activity">
    <reaction evidence="5">
        <text>a quinone + NADH + 5 H(+)(in) = a quinol + NAD(+) + 4 H(+)(out)</text>
        <dbReference type="Rhea" id="RHEA:57888"/>
        <dbReference type="ChEBI" id="CHEBI:15378"/>
        <dbReference type="ChEBI" id="CHEBI:24646"/>
        <dbReference type="ChEBI" id="CHEBI:57540"/>
        <dbReference type="ChEBI" id="CHEBI:57945"/>
        <dbReference type="ChEBI" id="CHEBI:132124"/>
    </reaction>
</comment>
<comment type="similarity">
    <text evidence="5">Belongs to the complex I subunit 2 family.</text>
</comment>
<feature type="transmembrane region" description="Helical" evidence="5">
    <location>
        <begin position="262"/>
        <end position="284"/>
    </location>
</feature>
<dbReference type="HAMAP" id="MF_00445">
    <property type="entry name" value="NDH1_NuoN_1"/>
    <property type="match status" value="1"/>
</dbReference>
<evidence type="ECO:0000256" key="4">
    <source>
        <dbReference type="ARBA" id="ARBA00023136"/>
    </source>
</evidence>
<dbReference type="InterPro" id="IPR001750">
    <property type="entry name" value="ND/Mrp_TM"/>
</dbReference>
<organism evidence="8 9">
    <name type="scientific">Actinomarinicola tropica</name>
    <dbReference type="NCBI Taxonomy" id="2789776"/>
    <lineage>
        <taxon>Bacteria</taxon>
        <taxon>Bacillati</taxon>
        <taxon>Actinomycetota</taxon>
        <taxon>Acidimicrobiia</taxon>
        <taxon>Acidimicrobiales</taxon>
        <taxon>Iamiaceae</taxon>
        <taxon>Actinomarinicola</taxon>
    </lineage>
</organism>
<dbReference type="KEGG" id="atq:GH723_01075"/>
<keyword evidence="2 5" id="KW-0812">Transmembrane</keyword>
<evidence type="ECO:0000256" key="5">
    <source>
        <dbReference type="HAMAP-Rule" id="MF_00445"/>
    </source>
</evidence>
<dbReference type="GO" id="GO:0008137">
    <property type="term" value="F:NADH dehydrogenase (ubiquinone) activity"/>
    <property type="evidence" value="ECO:0007669"/>
    <property type="project" value="InterPro"/>
</dbReference>
<comment type="subunit">
    <text evidence="5">NDH-1 is composed of 14 different subunits. Subunits NuoA, H, J, K, L, M, N constitute the membrane sector of the complex.</text>
</comment>
<dbReference type="GO" id="GO:0048038">
    <property type="term" value="F:quinone binding"/>
    <property type="evidence" value="ECO:0007669"/>
    <property type="project" value="UniProtKB-KW"/>
</dbReference>
<dbReference type="AlphaFoldDB" id="A0A5Q2RDV2"/>
<evidence type="ECO:0000256" key="3">
    <source>
        <dbReference type="ARBA" id="ARBA00022989"/>
    </source>
</evidence>
<dbReference type="Pfam" id="PF00361">
    <property type="entry name" value="Proton_antipo_M"/>
    <property type="match status" value="1"/>
</dbReference>
<feature type="transmembrane region" description="Helical" evidence="5">
    <location>
        <begin position="93"/>
        <end position="115"/>
    </location>
</feature>
<dbReference type="EMBL" id="CP045851">
    <property type="protein sequence ID" value="QGG93813.1"/>
    <property type="molecule type" value="Genomic_DNA"/>
</dbReference>
<feature type="transmembrane region" description="Helical" evidence="5">
    <location>
        <begin position="20"/>
        <end position="41"/>
    </location>
</feature>
<feature type="transmembrane region" description="Helical" evidence="5">
    <location>
        <begin position="216"/>
        <end position="241"/>
    </location>
</feature>
<dbReference type="Proteomes" id="UP000334019">
    <property type="component" value="Chromosome"/>
</dbReference>
<keyword evidence="5" id="KW-1003">Cell membrane</keyword>
<comment type="function">
    <text evidence="5">NDH-1 shuttles electrons from NADH, via FMN and iron-sulfur (Fe-S) centers, to quinones in the respiratory chain. The immediate electron acceptor for the enzyme in this species is believed to be a menaquinone. Couples the redox reaction to proton translocation (for every two electrons transferred, four hydrogen ions are translocated across the cytoplasmic membrane), and thus conserves the redox energy in a proton gradient.</text>
</comment>
<evidence type="ECO:0000256" key="2">
    <source>
        <dbReference type="ARBA" id="ARBA00022692"/>
    </source>
</evidence>
<evidence type="ECO:0000259" key="7">
    <source>
        <dbReference type="Pfam" id="PF00361"/>
    </source>
</evidence>
<accession>A0A5Q2RDV2</accession>
<evidence type="ECO:0000313" key="9">
    <source>
        <dbReference type="Proteomes" id="UP000334019"/>
    </source>
</evidence>
<feature type="transmembrane region" description="Helical" evidence="5">
    <location>
        <begin position="429"/>
        <end position="455"/>
    </location>
</feature>
<feature type="transmembrane region" description="Helical" evidence="5">
    <location>
        <begin position="150"/>
        <end position="169"/>
    </location>
</feature>
<keyword evidence="5" id="KW-1278">Translocase</keyword>
<dbReference type="PANTHER" id="PTHR22773">
    <property type="entry name" value="NADH DEHYDROGENASE"/>
    <property type="match status" value="1"/>
</dbReference>
<keyword evidence="4 5" id="KW-0472">Membrane</keyword>
<dbReference type="GO" id="GO:0042773">
    <property type="term" value="P:ATP synthesis coupled electron transport"/>
    <property type="evidence" value="ECO:0007669"/>
    <property type="project" value="InterPro"/>
</dbReference>
<dbReference type="InterPro" id="IPR010096">
    <property type="entry name" value="NADH-Q_OxRdtase_suN/2"/>
</dbReference>
<feature type="transmembrane region" description="Helical" evidence="5">
    <location>
        <begin position="181"/>
        <end position="204"/>
    </location>
</feature>
<sequence length="515" mass="53316">MIAMLLAQVGDVTPLATPEVQWSALVPLLILGAGGVLLLTISSLVKGMSAPGVNAAATVLVGLATIVACVPVWQRVQDPERGPLTAVGGAIGIDGFSVLATGLIAVSVILAALLLDDYMRREEMDGVEMYALLLLSAAGGALMASANDLIVMFIGLEALSIAIYVMAAMHRRRVDSQEAGFKYFIVGAFSSAFFLYGIAMVYGATGTTNLVEMASFLAGSVLLQNAVLLLGMALLLVGFAFKISAVPFQGWTPDVYQGAPTPVTAFMASAVKVAAFGGLIRVFHLALSTEAVDWQPIVYAIAILTMVVGAALAVVQTDIKRMLAYSSINHAGFVLVAVQADTPQGIQAALFYLASYVFLVAGSFGVVSLVSGNGDARTSLDDIRGLARSRPGLALALTVFLLAQAGVPLTSGFFAKFYVIAAAVDARSYWLALAAMVASVIAAVLYLRIVVAMYLSGGDHDGEEPVEGPRVSIPLPAGTAIGIAIVATIAIGILPGYLIEVARDAVPVLVAVPLP</sequence>
<keyword evidence="5" id="KW-0874">Quinone</keyword>
<protein>
    <recommendedName>
        <fullName evidence="5">NADH-quinone oxidoreductase subunit N</fullName>
        <ecNumber evidence="5">7.1.1.-</ecNumber>
    </recommendedName>
    <alternativeName>
        <fullName evidence="5">NADH dehydrogenase I subunit N</fullName>
    </alternativeName>
    <alternativeName>
        <fullName evidence="5">NDH-1 subunit N</fullName>
    </alternativeName>
</protein>
<feature type="transmembrane region" description="Helical" evidence="5">
    <location>
        <begin position="475"/>
        <end position="499"/>
    </location>
</feature>
<feature type="transmembrane region" description="Helical" evidence="5">
    <location>
        <begin position="296"/>
        <end position="315"/>
    </location>
</feature>
<dbReference type="NCBIfam" id="TIGR01770">
    <property type="entry name" value="NDH_I_N"/>
    <property type="match status" value="1"/>
</dbReference>
<keyword evidence="5" id="KW-0520">NAD</keyword>
<reference evidence="8 9" key="1">
    <citation type="submission" date="2019-11" db="EMBL/GenBank/DDBJ databases">
        <authorList>
            <person name="He Y."/>
        </authorList>
    </citation>
    <scope>NUCLEOTIDE SEQUENCE [LARGE SCALE GENOMIC DNA]</scope>
    <source>
        <strain evidence="8 9">SCSIO 58843</strain>
    </source>
</reference>
<dbReference type="EC" id="7.1.1.-" evidence="5"/>
<feature type="transmembrane region" description="Helical" evidence="5">
    <location>
        <begin position="53"/>
        <end position="73"/>
    </location>
</feature>
<dbReference type="GO" id="GO:0050136">
    <property type="term" value="F:NADH dehydrogenase (quinone) (non-electrogenic) activity"/>
    <property type="evidence" value="ECO:0007669"/>
    <property type="project" value="UniProtKB-UniRule"/>
</dbReference>
<keyword evidence="9" id="KW-1185">Reference proteome</keyword>
<evidence type="ECO:0000256" key="6">
    <source>
        <dbReference type="RuleBase" id="RU000320"/>
    </source>
</evidence>
<feature type="transmembrane region" description="Helical" evidence="5">
    <location>
        <begin position="346"/>
        <end position="370"/>
    </location>
</feature>
<feature type="transmembrane region" description="Helical" evidence="5">
    <location>
        <begin position="391"/>
        <end position="409"/>
    </location>
</feature>
<feature type="domain" description="NADH:quinone oxidoreductase/Mrp antiporter transmembrane" evidence="7">
    <location>
        <begin position="146"/>
        <end position="441"/>
    </location>
</feature>
<evidence type="ECO:0000256" key="1">
    <source>
        <dbReference type="ARBA" id="ARBA00004127"/>
    </source>
</evidence>